<keyword evidence="2" id="KW-1185">Reference proteome</keyword>
<dbReference type="OrthoDB" id="410104at2759"/>
<accession>A0A0N4WR25</accession>
<dbReference type="WBParaSite" id="HPLM_0001392001-mRNA-1">
    <property type="protein sequence ID" value="HPLM_0001392001-mRNA-1"/>
    <property type="gene ID" value="HPLM_0001392001"/>
</dbReference>
<proteinExistence type="predicted"/>
<evidence type="ECO:0000313" key="3">
    <source>
        <dbReference type="WBParaSite" id="HPLM_0001392001-mRNA-1"/>
    </source>
</evidence>
<evidence type="ECO:0000313" key="2">
    <source>
        <dbReference type="Proteomes" id="UP000268014"/>
    </source>
</evidence>
<organism evidence="3">
    <name type="scientific">Haemonchus placei</name>
    <name type="common">Barber's pole worm</name>
    <dbReference type="NCBI Taxonomy" id="6290"/>
    <lineage>
        <taxon>Eukaryota</taxon>
        <taxon>Metazoa</taxon>
        <taxon>Ecdysozoa</taxon>
        <taxon>Nematoda</taxon>
        <taxon>Chromadorea</taxon>
        <taxon>Rhabditida</taxon>
        <taxon>Rhabditina</taxon>
        <taxon>Rhabditomorpha</taxon>
        <taxon>Strongyloidea</taxon>
        <taxon>Trichostrongylidae</taxon>
        <taxon>Haemonchus</taxon>
    </lineage>
</organism>
<dbReference type="EMBL" id="UZAF01018384">
    <property type="protein sequence ID" value="VDO51078.1"/>
    <property type="molecule type" value="Genomic_DNA"/>
</dbReference>
<dbReference type="Proteomes" id="UP000268014">
    <property type="component" value="Unassembled WGS sequence"/>
</dbReference>
<protein>
    <submittedName>
        <fullName evidence="3">Reverse transcriptase domain-containing protein</fullName>
    </submittedName>
</protein>
<reference evidence="3" key="1">
    <citation type="submission" date="2017-02" db="UniProtKB">
        <authorList>
            <consortium name="WormBaseParasite"/>
        </authorList>
    </citation>
    <scope>IDENTIFICATION</scope>
</reference>
<sequence>MPLILTFVDYEKPFNSVDTSAVLSALTDQGVDSLYMRALARCSSRCSATVKLFQRPLAILVKKDVTEGGTISLELFTAAPQCAMKSLDWDEKGIHVDGRCLRSADNIVLFSSNAVKDGDMRAELDEAGKKVGLRISQTKTQFIKNAWADEA</sequence>
<evidence type="ECO:0000313" key="1">
    <source>
        <dbReference type="EMBL" id="VDO51078.1"/>
    </source>
</evidence>
<reference evidence="1 2" key="2">
    <citation type="submission" date="2018-11" db="EMBL/GenBank/DDBJ databases">
        <authorList>
            <consortium name="Pathogen Informatics"/>
        </authorList>
    </citation>
    <scope>NUCLEOTIDE SEQUENCE [LARGE SCALE GENOMIC DNA]</scope>
    <source>
        <strain evidence="1 2">MHpl1</strain>
    </source>
</reference>
<dbReference type="OMA" id="PHCLANA"/>
<dbReference type="AlphaFoldDB" id="A0A0N4WR25"/>
<name>A0A0N4WR25_HAEPC</name>
<gene>
    <name evidence="1" type="ORF">HPLM_LOCUS13912</name>
</gene>
<dbReference type="STRING" id="6290.A0A0N4WR25"/>